<comment type="similarity">
    <text evidence="2 8">Belongs to the glycosyl hydrolase 2 family.</text>
</comment>
<dbReference type="GO" id="GO:0009341">
    <property type="term" value="C:beta-galactosidase complex"/>
    <property type="evidence" value="ECO:0007669"/>
    <property type="project" value="InterPro"/>
</dbReference>
<keyword evidence="6 8" id="KW-0326">Glycosidase</keyword>
<dbReference type="InterPro" id="IPR017853">
    <property type="entry name" value="GH"/>
</dbReference>
<dbReference type="SMART" id="SM01038">
    <property type="entry name" value="Bgal_small_N"/>
    <property type="match status" value="1"/>
</dbReference>
<dbReference type="PROSITE" id="PS00608">
    <property type="entry name" value="GLYCOSYL_HYDROL_F2_2"/>
    <property type="match status" value="1"/>
</dbReference>
<evidence type="ECO:0000256" key="3">
    <source>
        <dbReference type="ARBA" id="ARBA00012756"/>
    </source>
</evidence>
<dbReference type="InterPro" id="IPR013783">
    <property type="entry name" value="Ig-like_fold"/>
</dbReference>
<dbReference type="PROSITE" id="PS00719">
    <property type="entry name" value="GLYCOSYL_HYDROL_F2_1"/>
    <property type="match status" value="1"/>
</dbReference>
<dbReference type="GO" id="GO:0030246">
    <property type="term" value="F:carbohydrate binding"/>
    <property type="evidence" value="ECO:0007669"/>
    <property type="project" value="InterPro"/>
</dbReference>
<feature type="domain" description="Beta galactosidase small chain/" evidence="9">
    <location>
        <begin position="737"/>
        <end position="1014"/>
    </location>
</feature>
<reference evidence="10" key="1">
    <citation type="submission" date="2020-07" db="EMBL/GenBank/DDBJ databases">
        <title>Vallitalea pronyensis genome.</title>
        <authorList>
            <person name="Postec A."/>
        </authorList>
    </citation>
    <scope>NUCLEOTIDE SEQUENCE</scope>
    <source>
        <strain evidence="10">FatNI3</strain>
    </source>
</reference>
<accession>A0A8J8MM52</accession>
<keyword evidence="11" id="KW-1185">Reference proteome</keyword>
<dbReference type="SUPFAM" id="SSF51445">
    <property type="entry name" value="(Trans)glycosidases"/>
    <property type="match status" value="1"/>
</dbReference>
<gene>
    <name evidence="10" type="ORF">HZI73_17815</name>
</gene>
<dbReference type="Pfam" id="PF02836">
    <property type="entry name" value="Glyco_hydro_2_C"/>
    <property type="match status" value="1"/>
</dbReference>
<dbReference type="GO" id="GO:0005990">
    <property type="term" value="P:lactose catabolic process"/>
    <property type="evidence" value="ECO:0007669"/>
    <property type="project" value="TreeGrafter"/>
</dbReference>
<dbReference type="Gene3D" id="2.70.98.10">
    <property type="match status" value="1"/>
</dbReference>
<dbReference type="InterPro" id="IPR023232">
    <property type="entry name" value="Glyco_hydro_2_AS"/>
</dbReference>
<dbReference type="PRINTS" id="PR00132">
    <property type="entry name" value="GLHYDRLASE2"/>
</dbReference>
<dbReference type="Pfam" id="PF02837">
    <property type="entry name" value="Glyco_hydro_2_N"/>
    <property type="match status" value="1"/>
</dbReference>
<sequence>MSCKMYWKDLSIIGKNTLPATATALPYGDKKSAMADDRTQSPYYLSLNGHWQFEFYDHPLLVPTDYYKMDYCDGEWDTIPVPSCWQMLGYGELAYRNVKYSFPVNPPQIPHENDIGCYRKVFNLPQQWLDDQVILHFGGVSSSFTVYVNGREVGYSEGSHMPSEFNITDYIVEGKNLIAVEVYKWCVATYLEDQDFWRMNGIFREVYIKSEKEMAIKNIHVLADLDHTYTDGQLSVDVFMDQPSKGGFVQLEVLDEHKQRVYIEEQRVKEKVSFQHTVKTVMKWTAETPYLYKVVLTLLDQDKNIINVKCVQAGFRKIEVKDKQFFVNGVSIKLKGVNRHDTHPDRGYAVTREDMLEDILLMKQHNINTVRTSHYPNDTYWYDLCDAYGMYVIDEADLEMHGIVRDQSLGKNGRAQATLINSDPEWTAAFVDRAEKMVNRDRNHPSIIMWSLGNESAYGPNHDAMSAWIREHEPTRPVHYESAVESPCVDVVSVMYESVERSIEQAKADDNRPYFQCEFLHSMGNSMGNIREYFDAIYTYPRFIGGCVWEWADHGIRQWTEDGEEWFAYGGDFGETVNDSKFCIDGMVTPDREPHTGLIEYKHVIAPVEVFEENLYEGQIRILNRHDFLDLSHVTIHWELKSYDTLIASGSIGDLMTPPQEDEMVTLPIKVAKEQEEKQEFWLNVYVVLNKAYSWAVQGHEIKRQQFEIVTEVKEEAPVGMLEQSFVEVKDLEAYVVVEGVDFSLIFDKTKGTITSYAYNEVPLIEEGLTENYWRACTDNDQRGWPGRTDSDESKWRHIGLHDMHKYIQDIQVEQGEDSITIHVVSKHAMMSEKHVFKSSVCYTIKSNGHVKVDVTTEPLIELAYIPRVGMTLQMPDGFEEVSWYGRGPHESYVDKKESALVDVYVGTVDELYEPYIYPQENGNKMDTRWTSVVNGQGVGLLICGEPTYNMSVHHYTVQDLYEANHTYDLQPRPETIIHIDYGQSGVGNNSCGPETLDKYRLLPQVINYSFQLVPYEKQKGKEMSIYRNVCNK</sequence>
<keyword evidence="5 8" id="KW-0378">Hydrolase</keyword>
<evidence type="ECO:0000256" key="2">
    <source>
        <dbReference type="ARBA" id="ARBA00007401"/>
    </source>
</evidence>
<evidence type="ECO:0000313" key="10">
    <source>
        <dbReference type="EMBL" id="QUI24036.1"/>
    </source>
</evidence>
<name>A0A8J8MM52_9FIRM</name>
<evidence type="ECO:0000256" key="8">
    <source>
        <dbReference type="RuleBase" id="RU361154"/>
    </source>
</evidence>
<protein>
    <recommendedName>
        <fullName evidence="4 8">Beta-galactosidase</fullName>
        <ecNumber evidence="3 8">3.2.1.23</ecNumber>
    </recommendedName>
    <alternativeName>
        <fullName evidence="7 8">Lactase</fullName>
    </alternativeName>
</protein>
<dbReference type="SUPFAM" id="SSF49303">
    <property type="entry name" value="beta-Galactosidase/glucuronidase domain"/>
    <property type="match status" value="2"/>
</dbReference>
<proteinExistence type="inferred from homology"/>
<dbReference type="InterPro" id="IPR006102">
    <property type="entry name" value="Ig-like_GH2"/>
</dbReference>
<dbReference type="Pfam" id="PF02929">
    <property type="entry name" value="Bgal_small_N"/>
    <property type="match status" value="1"/>
</dbReference>
<dbReference type="RefSeq" id="WP_212694728.1">
    <property type="nucleotide sequence ID" value="NZ_CP058649.1"/>
</dbReference>
<evidence type="ECO:0000259" key="9">
    <source>
        <dbReference type="SMART" id="SM01038"/>
    </source>
</evidence>
<dbReference type="InterPro" id="IPR050347">
    <property type="entry name" value="Bact_Beta-galactosidase"/>
</dbReference>
<dbReference type="EC" id="3.2.1.23" evidence="3 8"/>
<dbReference type="InterPro" id="IPR006103">
    <property type="entry name" value="Glyco_hydro_2_cat"/>
</dbReference>
<dbReference type="PANTHER" id="PTHR46323">
    <property type="entry name" value="BETA-GALACTOSIDASE"/>
    <property type="match status" value="1"/>
</dbReference>
<evidence type="ECO:0000256" key="1">
    <source>
        <dbReference type="ARBA" id="ARBA00001412"/>
    </source>
</evidence>
<dbReference type="AlphaFoldDB" id="A0A8J8MM52"/>
<dbReference type="Gene3D" id="3.20.20.80">
    <property type="entry name" value="Glycosidases"/>
    <property type="match status" value="1"/>
</dbReference>
<dbReference type="GO" id="GO:0004565">
    <property type="term" value="F:beta-galactosidase activity"/>
    <property type="evidence" value="ECO:0007669"/>
    <property type="project" value="UniProtKB-EC"/>
</dbReference>
<dbReference type="InterPro" id="IPR011013">
    <property type="entry name" value="Gal_mutarotase_sf_dom"/>
</dbReference>
<dbReference type="InterPro" id="IPR004199">
    <property type="entry name" value="B-gal_small/dom_5"/>
</dbReference>
<dbReference type="SUPFAM" id="SSF49785">
    <property type="entry name" value="Galactose-binding domain-like"/>
    <property type="match status" value="1"/>
</dbReference>
<dbReference type="InterPro" id="IPR023230">
    <property type="entry name" value="Glyco_hydro_2_CS"/>
</dbReference>
<dbReference type="EMBL" id="CP058649">
    <property type="protein sequence ID" value="QUI24036.1"/>
    <property type="molecule type" value="Genomic_DNA"/>
</dbReference>
<dbReference type="Pfam" id="PF00703">
    <property type="entry name" value="Glyco_hydro_2"/>
    <property type="match status" value="1"/>
</dbReference>
<dbReference type="InterPro" id="IPR032312">
    <property type="entry name" value="LacZ_4"/>
</dbReference>
<comment type="catalytic activity">
    <reaction evidence="1 8">
        <text>Hydrolysis of terminal non-reducing beta-D-galactose residues in beta-D-galactosides.</text>
        <dbReference type="EC" id="3.2.1.23"/>
    </reaction>
</comment>
<dbReference type="InterPro" id="IPR008979">
    <property type="entry name" value="Galactose-bd-like_sf"/>
</dbReference>
<dbReference type="SUPFAM" id="SSF74650">
    <property type="entry name" value="Galactose mutarotase-like"/>
    <property type="match status" value="1"/>
</dbReference>
<dbReference type="InterPro" id="IPR006104">
    <property type="entry name" value="Glyco_hydro_2_N"/>
</dbReference>
<dbReference type="InterPro" id="IPR006101">
    <property type="entry name" value="Glyco_hydro_2"/>
</dbReference>
<dbReference type="Proteomes" id="UP000683246">
    <property type="component" value="Chromosome"/>
</dbReference>
<evidence type="ECO:0000313" key="11">
    <source>
        <dbReference type="Proteomes" id="UP000683246"/>
    </source>
</evidence>
<evidence type="ECO:0000256" key="7">
    <source>
        <dbReference type="ARBA" id="ARBA00032230"/>
    </source>
</evidence>
<dbReference type="Gene3D" id="2.60.40.10">
    <property type="entry name" value="Immunoglobulins"/>
    <property type="match status" value="2"/>
</dbReference>
<dbReference type="Gene3D" id="2.60.120.260">
    <property type="entry name" value="Galactose-binding domain-like"/>
    <property type="match status" value="1"/>
</dbReference>
<dbReference type="InterPro" id="IPR014718">
    <property type="entry name" value="GH-type_carb-bd"/>
</dbReference>
<evidence type="ECO:0000256" key="4">
    <source>
        <dbReference type="ARBA" id="ARBA00013303"/>
    </source>
</evidence>
<evidence type="ECO:0000256" key="6">
    <source>
        <dbReference type="ARBA" id="ARBA00023295"/>
    </source>
</evidence>
<dbReference type="InterPro" id="IPR036156">
    <property type="entry name" value="Beta-gal/glucu_dom_sf"/>
</dbReference>
<dbReference type="Pfam" id="PF16353">
    <property type="entry name" value="LacZ_4"/>
    <property type="match status" value="1"/>
</dbReference>
<evidence type="ECO:0000256" key="5">
    <source>
        <dbReference type="ARBA" id="ARBA00022801"/>
    </source>
</evidence>
<dbReference type="FunFam" id="3.20.20.80:FF:000018">
    <property type="entry name" value="Beta-galactosidase"/>
    <property type="match status" value="1"/>
</dbReference>
<dbReference type="KEGG" id="vpy:HZI73_17815"/>
<organism evidence="10 11">
    <name type="scientific">Vallitalea pronyensis</name>
    <dbReference type="NCBI Taxonomy" id="1348613"/>
    <lineage>
        <taxon>Bacteria</taxon>
        <taxon>Bacillati</taxon>
        <taxon>Bacillota</taxon>
        <taxon>Clostridia</taxon>
        <taxon>Lachnospirales</taxon>
        <taxon>Vallitaleaceae</taxon>
        <taxon>Vallitalea</taxon>
    </lineage>
</organism>
<dbReference type="PANTHER" id="PTHR46323:SF2">
    <property type="entry name" value="BETA-GALACTOSIDASE"/>
    <property type="match status" value="1"/>
</dbReference>